<evidence type="ECO:0000259" key="1">
    <source>
        <dbReference type="Pfam" id="PF00534"/>
    </source>
</evidence>
<evidence type="ECO:0008006" key="5">
    <source>
        <dbReference type="Google" id="ProtNLM"/>
    </source>
</evidence>
<feature type="domain" description="Glycosyl transferase family 1" evidence="1">
    <location>
        <begin position="201"/>
        <end position="353"/>
    </location>
</feature>
<dbReference type="OrthoDB" id="1522162at2"/>
<dbReference type="Pfam" id="PF13439">
    <property type="entry name" value="Glyco_transf_4"/>
    <property type="match status" value="1"/>
</dbReference>
<dbReference type="Pfam" id="PF00534">
    <property type="entry name" value="Glycos_transf_1"/>
    <property type="match status" value="1"/>
</dbReference>
<reference evidence="3 4" key="1">
    <citation type="submission" date="2018-06" db="EMBL/GenBank/DDBJ databases">
        <title>The draft genome sequence of Crocinitomix sp. SM1701.</title>
        <authorList>
            <person name="Zhang X."/>
        </authorList>
    </citation>
    <scope>NUCLEOTIDE SEQUENCE [LARGE SCALE GENOMIC DNA]</scope>
    <source>
        <strain evidence="3 4">SM1701</strain>
    </source>
</reference>
<dbReference type="SUPFAM" id="SSF53756">
    <property type="entry name" value="UDP-Glycosyltransferase/glycogen phosphorylase"/>
    <property type="match status" value="1"/>
</dbReference>
<dbReference type="RefSeq" id="WP_111061556.1">
    <property type="nucleotide sequence ID" value="NZ_JBHUCU010000007.1"/>
</dbReference>
<evidence type="ECO:0000313" key="4">
    <source>
        <dbReference type="Proteomes" id="UP000249248"/>
    </source>
</evidence>
<name>A0A2W1NGM8_9FLAO</name>
<evidence type="ECO:0000313" key="3">
    <source>
        <dbReference type="EMBL" id="PZE18655.1"/>
    </source>
</evidence>
<comment type="caution">
    <text evidence="3">The sequence shown here is derived from an EMBL/GenBank/DDBJ whole genome shotgun (WGS) entry which is preliminary data.</text>
</comment>
<evidence type="ECO:0000259" key="2">
    <source>
        <dbReference type="Pfam" id="PF13439"/>
    </source>
</evidence>
<dbReference type="AlphaFoldDB" id="A0A2W1NGM8"/>
<dbReference type="CDD" id="cd03801">
    <property type="entry name" value="GT4_PimA-like"/>
    <property type="match status" value="1"/>
</dbReference>
<sequence length="378" mass="43207">MKIAFLQNIDGIAGSEKYFLALIPALIKKGVTVEMITVIKKSNREKAQPFLDLLQQQNIPFKSIYVANYASPSIPFKLNRYLKKNNFSILHTHLIYADVWAGLLKFINHKIKIISTKHGYHEDTYVKYCTNPAAIPKNLYYYLFKFSHKKMDASYACSAGLKDFYTKANLIKPGEMDVILHGFNYPAIVMDDLVKYRFSELQIIITGRLIPRKGHHFLLEVMPRLIHDFPHLKLVILGTGPLAATLKEQVKQLNIQEHILFLGFQQNVNQFLKASDLMAVTSYSEGLPLVIFEAFNAKTPVVTFNAIGCNELVKHETTGLIATAFELDSLYENMKKLLTDAPLRKKISENAYQALNNDFSLERMRDETIAYYQKVLTT</sequence>
<keyword evidence="4" id="KW-1185">Reference proteome</keyword>
<proteinExistence type="predicted"/>
<dbReference type="Proteomes" id="UP000249248">
    <property type="component" value="Unassembled WGS sequence"/>
</dbReference>
<dbReference type="Gene3D" id="3.40.50.2000">
    <property type="entry name" value="Glycogen Phosphorylase B"/>
    <property type="match status" value="2"/>
</dbReference>
<gene>
    <name evidence="3" type="ORF">DNU06_02160</name>
</gene>
<protein>
    <recommendedName>
        <fullName evidence="5">Glycosyltransferase</fullName>
    </recommendedName>
</protein>
<feature type="domain" description="Glycosyltransferase subfamily 4-like N-terminal" evidence="2">
    <location>
        <begin position="14"/>
        <end position="183"/>
    </location>
</feature>
<dbReference type="InterPro" id="IPR028098">
    <property type="entry name" value="Glyco_trans_4-like_N"/>
</dbReference>
<organism evidence="3 4">
    <name type="scientific">Putridiphycobacter roseus</name>
    <dbReference type="NCBI Taxonomy" id="2219161"/>
    <lineage>
        <taxon>Bacteria</taxon>
        <taxon>Pseudomonadati</taxon>
        <taxon>Bacteroidota</taxon>
        <taxon>Flavobacteriia</taxon>
        <taxon>Flavobacteriales</taxon>
        <taxon>Crocinitomicaceae</taxon>
        <taxon>Putridiphycobacter</taxon>
    </lineage>
</organism>
<dbReference type="EMBL" id="QKSB01000001">
    <property type="protein sequence ID" value="PZE18655.1"/>
    <property type="molecule type" value="Genomic_DNA"/>
</dbReference>
<accession>A0A2W1NGM8</accession>
<dbReference type="InterPro" id="IPR001296">
    <property type="entry name" value="Glyco_trans_1"/>
</dbReference>
<dbReference type="PANTHER" id="PTHR12526">
    <property type="entry name" value="GLYCOSYLTRANSFERASE"/>
    <property type="match status" value="1"/>
</dbReference>
<dbReference type="GO" id="GO:0016757">
    <property type="term" value="F:glycosyltransferase activity"/>
    <property type="evidence" value="ECO:0007669"/>
    <property type="project" value="InterPro"/>
</dbReference>